<dbReference type="HOGENOM" id="CLU_010194_1_0_11"/>
<gene>
    <name evidence="5" type="ORF">BN973_04993</name>
</gene>
<evidence type="ECO:0000256" key="2">
    <source>
        <dbReference type="ARBA" id="ARBA00023002"/>
    </source>
</evidence>
<reference evidence="5" key="2">
    <citation type="submission" date="2014-04" db="EMBL/GenBank/DDBJ databases">
        <authorList>
            <person name="Xu Y.W."/>
            <person name="Yang Q."/>
        </authorList>
    </citation>
    <scope>NUCLEOTIDE SEQUENCE</scope>
    <source>
        <strain evidence="5">DSM 44626</strain>
    </source>
</reference>
<dbReference type="InterPro" id="IPR002347">
    <property type="entry name" value="SDR_fam"/>
</dbReference>
<dbReference type="InterPro" id="IPR036291">
    <property type="entry name" value="NAD(P)-bd_dom_sf"/>
</dbReference>
<reference evidence="5" key="1">
    <citation type="journal article" date="2014" name="Genome Announc.">
        <title>Draft Genome Sequence of Mycobacterium triplex DSM 44626.</title>
        <authorList>
            <person name="Sassi M."/>
            <person name="Croce O."/>
            <person name="Robert C."/>
            <person name="Raoult D."/>
            <person name="Drancourt M."/>
        </authorList>
    </citation>
    <scope>NUCLEOTIDE SEQUENCE [LARGE SCALE GENOMIC DNA]</scope>
    <source>
        <strain evidence="5">DSM 44626</strain>
    </source>
</reference>
<dbReference type="CDD" id="cd05233">
    <property type="entry name" value="SDR_c"/>
    <property type="match status" value="1"/>
</dbReference>
<dbReference type="eggNOG" id="COG1028">
    <property type="taxonomic scope" value="Bacteria"/>
</dbReference>
<proteinExistence type="inferred from homology"/>
<evidence type="ECO:0000256" key="4">
    <source>
        <dbReference type="RuleBase" id="RU000363"/>
    </source>
</evidence>
<sequence>MAVSDIVVTMTNGRVAGKVAFITGAARGQGREHAVRLAEEGADIIAVDLCSDVEGVIYPGATEADLDETAALVEKLDRRVVTATADVRDLAGLRDALQRGIDELGRPDVVVANAGISGSPAPAALLEEAAWQTMLDINLTGVWHTIKVAVPHMSDGRGGSIILVSSMLGLRGGGYMAHYASAKHGVVGLMNSLANELAPQLIRVNSIHPGNVRTPMIDNEPFHRTLRPDLPNPTMDDTAAVLGHFHMLPVPVIEARAVSNAVLFLASDEAQYITGAALPIDAGAVAKF</sequence>
<dbReference type="PANTHER" id="PTHR24321:SF8">
    <property type="entry name" value="ESTRADIOL 17-BETA-DEHYDROGENASE 8-RELATED"/>
    <property type="match status" value="1"/>
</dbReference>
<evidence type="ECO:0000313" key="5">
    <source>
        <dbReference type="EMBL" id="CDO90596.1"/>
    </source>
</evidence>
<dbReference type="Pfam" id="PF00106">
    <property type="entry name" value="adh_short"/>
    <property type="match status" value="1"/>
</dbReference>
<dbReference type="AlphaFoldDB" id="A0A024K3U3"/>
<protein>
    <submittedName>
        <fullName evidence="5">Oxidoreductase, SDR family</fullName>
    </submittedName>
</protein>
<dbReference type="InterPro" id="IPR020904">
    <property type="entry name" value="Sc_DH/Rdtase_CS"/>
</dbReference>
<dbReference type="NCBIfam" id="NF009467">
    <property type="entry name" value="PRK12826.1-3"/>
    <property type="match status" value="1"/>
</dbReference>
<dbReference type="STRING" id="47839.BN973_04993"/>
<dbReference type="InterPro" id="IPR023985">
    <property type="entry name" value="SDR_subfam_1"/>
</dbReference>
<dbReference type="PROSITE" id="PS00061">
    <property type="entry name" value="ADH_SHORT"/>
    <property type="match status" value="1"/>
</dbReference>
<dbReference type="PRINTS" id="PR00080">
    <property type="entry name" value="SDRFAMILY"/>
</dbReference>
<comment type="similarity">
    <text evidence="1 4">Belongs to the short-chain dehydrogenases/reductases (SDR) family.</text>
</comment>
<dbReference type="PRINTS" id="PR00081">
    <property type="entry name" value="GDHRDH"/>
</dbReference>
<dbReference type="GO" id="GO:0016491">
    <property type="term" value="F:oxidoreductase activity"/>
    <property type="evidence" value="ECO:0007669"/>
    <property type="project" value="UniProtKB-KW"/>
</dbReference>
<dbReference type="PANTHER" id="PTHR24321">
    <property type="entry name" value="DEHYDROGENASES, SHORT CHAIN"/>
    <property type="match status" value="1"/>
</dbReference>
<accession>A0A024K3U3</accession>
<dbReference type="EMBL" id="HG964446">
    <property type="protein sequence ID" value="CDO90596.1"/>
    <property type="molecule type" value="Genomic_DNA"/>
</dbReference>
<dbReference type="NCBIfam" id="TIGR03971">
    <property type="entry name" value="SDR_subfam_1"/>
    <property type="match status" value="1"/>
</dbReference>
<dbReference type="SUPFAM" id="SSF51735">
    <property type="entry name" value="NAD(P)-binding Rossmann-fold domains"/>
    <property type="match status" value="1"/>
</dbReference>
<keyword evidence="3" id="KW-0520">NAD</keyword>
<evidence type="ECO:0000256" key="3">
    <source>
        <dbReference type="ARBA" id="ARBA00023027"/>
    </source>
</evidence>
<evidence type="ECO:0000256" key="1">
    <source>
        <dbReference type="ARBA" id="ARBA00006484"/>
    </source>
</evidence>
<dbReference type="Gene3D" id="3.40.50.720">
    <property type="entry name" value="NAD(P)-binding Rossmann-like Domain"/>
    <property type="match status" value="1"/>
</dbReference>
<name>A0A024K3U3_9MYCO</name>
<dbReference type="FunFam" id="3.40.50.720:FF:000084">
    <property type="entry name" value="Short-chain dehydrogenase reductase"/>
    <property type="match status" value="1"/>
</dbReference>
<keyword evidence="2" id="KW-0560">Oxidoreductase</keyword>
<organism evidence="5">
    <name type="scientific">Mycobacterium triplex</name>
    <dbReference type="NCBI Taxonomy" id="47839"/>
    <lineage>
        <taxon>Bacteria</taxon>
        <taxon>Bacillati</taxon>
        <taxon>Actinomycetota</taxon>
        <taxon>Actinomycetes</taxon>
        <taxon>Mycobacteriales</taxon>
        <taxon>Mycobacteriaceae</taxon>
        <taxon>Mycobacterium</taxon>
        <taxon>Mycobacterium simiae complex</taxon>
    </lineage>
</organism>
<dbReference type="Proteomes" id="UP000028880">
    <property type="component" value="Unassembled WGS sequence"/>
</dbReference>